<reference evidence="3" key="2">
    <citation type="submission" date="2020-10" db="UniProtKB">
        <authorList>
            <consortium name="WormBaseParasite"/>
        </authorList>
    </citation>
    <scope>IDENTIFICATION</scope>
</reference>
<reference evidence="2" key="1">
    <citation type="journal article" date="2013" name="Genetics">
        <title>The draft genome and transcriptome of Panagrellus redivivus are shaped by the harsh demands of a free-living lifestyle.</title>
        <authorList>
            <person name="Srinivasan J."/>
            <person name="Dillman A.R."/>
            <person name="Macchietto M.G."/>
            <person name="Heikkinen L."/>
            <person name="Lakso M."/>
            <person name="Fracchia K.M."/>
            <person name="Antoshechkin I."/>
            <person name="Mortazavi A."/>
            <person name="Wong G."/>
            <person name="Sternberg P.W."/>
        </authorList>
    </citation>
    <scope>NUCLEOTIDE SEQUENCE [LARGE SCALE GENOMIC DNA]</scope>
    <source>
        <strain evidence="2">MT8872</strain>
    </source>
</reference>
<name>A0A7E4V668_PANRE</name>
<organism evidence="2 3">
    <name type="scientific">Panagrellus redivivus</name>
    <name type="common">Microworm</name>
    <dbReference type="NCBI Taxonomy" id="6233"/>
    <lineage>
        <taxon>Eukaryota</taxon>
        <taxon>Metazoa</taxon>
        <taxon>Ecdysozoa</taxon>
        <taxon>Nematoda</taxon>
        <taxon>Chromadorea</taxon>
        <taxon>Rhabditida</taxon>
        <taxon>Tylenchina</taxon>
        <taxon>Panagrolaimomorpha</taxon>
        <taxon>Panagrolaimoidea</taxon>
        <taxon>Panagrolaimidae</taxon>
        <taxon>Panagrellus</taxon>
    </lineage>
</organism>
<dbReference type="Proteomes" id="UP000492821">
    <property type="component" value="Unassembled WGS sequence"/>
</dbReference>
<dbReference type="AlphaFoldDB" id="A0A7E4V668"/>
<dbReference type="WBParaSite" id="Pan_g16947.t1">
    <property type="protein sequence ID" value="Pan_g16947.t1"/>
    <property type="gene ID" value="Pan_g16947"/>
</dbReference>
<proteinExistence type="predicted"/>
<keyword evidence="2" id="KW-1185">Reference proteome</keyword>
<evidence type="ECO:0000313" key="3">
    <source>
        <dbReference type="WBParaSite" id="Pan_g16947.t1"/>
    </source>
</evidence>
<evidence type="ECO:0000256" key="1">
    <source>
        <dbReference type="SAM" id="MobiDB-lite"/>
    </source>
</evidence>
<feature type="compositionally biased region" description="Low complexity" evidence="1">
    <location>
        <begin position="7"/>
        <end position="22"/>
    </location>
</feature>
<feature type="region of interest" description="Disordered" evidence="1">
    <location>
        <begin position="1"/>
        <end position="27"/>
    </location>
</feature>
<evidence type="ECO:0000313" key="2">
    <source>
        <dbReference type="Proteomes" id="UP000492821"/>
    </source>
</evidence>
<sequence>MAQPQLTVETVPTPSNPTTVPPDAQAESESCQNDYQTFKDYIETYSHILFHNFNRTIPLPDEDQPKTFTEYVDEAKLILTEHILEEKRKQLTEENPLSIRKPKFKPSAEVWFQRWRSTWLYLLKKKIQHKKALAELEFLKLAIPILEEAITICNDAKQFLTDELVLKNPDAYAQFLRQCGH</sequence>
<protein>
    <submittedName>
        <fullName evidence="3">Uncharacterized protein</fullName>
    </submittedName>
</protein>
<accession>A0A7E4V668</accession>